<dbReference type="AlphaFoldDB" id="A0A3A3EHH9"/>
<dbReference type="PANTHER" id="PTHR43201">
    <property type="entry name" value="ACYL-COA SYNTHETASE"/>
    <property type="match status" value="1"/>
</dbReference>
<dbReference type="Proteomes" id="UP000265938">
    <property type="component" value="Unassembled WGS sequence"/>
</dbReference>
<dbReference type="InterPro" id="IPR042099">
    <property type="entry name" value="ANL_N_sf"/>
</dbReference>
<evidence type="ECO:0000256" key="2">
    <source>
        <dbReference type="ARBA" id="ARBA00022598"/>
    </source>
</evidence>
<protein>
    <submittedName>
        <fullName evidence="4">Thioesterase</fullName>
    </submittedName>
</protein>
<dbReference type="GO" id="GO:0006631">
    <property type="term" value="P:fatty acid metabolic process"/>
    <property type="evidence" value="ECO:0007669"/>
    <property type="project" value="TreeGrafter"/>
</dbReference>
<feature type="domain" description="AMP-dependent synthetase/ligase" evidence="3">
    <location>
        <begin position="112"/>
        <end position="325"/>
    </location>
</feature>
<reference evidence="4 5" key="1">
    <citation type="submission" date="2018-09" db="EMBL/GenBank/DDBJ databases">
        <title>Identification of marine bacteria producing industrial enzymes.</title>
        <authorList>
            <person name="Cheng T.H."/>
            <person name="Saidin J."/>
            <person name="Muhd D.D."/>
            <person name="Isa M.N.M."/>
            <person name="Bakar M.F.A."/>
            <person name="Ismail N."/>
        </authorList>
    </citation>
    <scope>NUCLEOTIDE SEQUENCE [LARGE SCALE GENOMIC DNA]</scope>
    <source>
        <strain evidence="4 5">MNAD 1.6</strain>
    </source>
</reference>
<keyword evidence="2" id="KW-0436">Ligase</keyword>
<dbReference type="Gene3D" id="3.30.300.30">
    <property type="match status" value="1"/>
</dbReference>
<gene>
    <name evidence="4" type="ORF">D4741_14595</name>
</gene>
<dbReference type="InterPro" id="IPR000873">
    <property type="entry name" value="AMP-dep_synth/lig_dom"/>
</dbReference>
<evidence type="ECO:0000313" key="4">
    <source>
        <dbReference type="EMBL" id="RJF34606.1"/>
    </source>
</evidence>
<dbReference type="Gene3D" id="3.40.50.12780">
    <property type="entry name" value="N-terminal domain of ligase-like"/>
    <property type="match status" value="1"/>
</dbReference>
<evidence type="ECO:0000313" key="5">
    <source>
        <dbReference type="Proteomes" id="UP000265938"/>
    </source>
</evidence>
<proteinExistence type="inferred from homology"/>
<evidence type="ECO:0000259" key="3">
    <source>
        <dbReference type="Pfam" id="PF00501"/>
    </source>
</evidence>
<organism evidence="4 5">
    <name type="scientific">Pseudoalteromonas gelatinilytica</name>
    <dbReference type="NCBI Taxonomy" id="1703256"/>
    <lineage>
        <taxon>Bacteria</taxon>
        <taxon>Pseudomonadati</taxon>
        <taxon>Pseudomonadota</taxon>
        <taxon>Gammaproteobacteria</taxon>
        <taxon>Alteromonadales</taxon>
        <taxon>Pseudoalteromonadaceae</taxon>
        <taxon>Pseudoalteromonas</taxon>
    </lineage>
</organism>
<evidence type="ECO:0000256" key="1">
    <source>
        <dbReference type="ARBA" id="ARBA00006432"/>
    </source>
</evidence>
<dbReference type="GO" id="GO:0031956">
    <property type="term" value="F:medium-chain fatty acid-CoA ligase activity"/>
    <property type="evidence" value="ECO:0007669"/>
    <property type="project" value="TreeGrafter"/>
</dbReference>
<dbReference type="PANTHER" id="PTHR43201:SF5">
    <property type="entry name" value="MEDIUM-CHAIN ACYL-COA LIGASE ACSF2, MITOCHONDRIAL"/>
    <property type="match status" value="1"/>
</dbReference>
<dbReference type="Pfam" id="PF00501">
    <property type="entry name" value="AMP-binding"/>
    <property type="match status" value="1"/>
</dbReference>
<name>A0A3A3EHH9_9GAMM</name>
<dbReference type="InterPro" id="IPR045851">
    <property type="entry name" value="AMP-bd_C_sf"/>
</dbReference>
<dbReference type="SUPFAM" id="SSF56801">
    <property type="entry name" value="Acetyl-CoA synthetase-like"/>
    <property type="match status" value="1"/>
</dbReference>
<sequence>MHGEFWQLDNKNPDAKLYYKDHCIDYNELEAQVQQAVNSLPSERCLIALVAQSTLDFVIFYLAALRQSHVVLLIDAALAENDRNELLEHYQVNLLIEGNKIHSLSDYTHQLADELCLLLSTSGSTGSPKLVKLSKANLVANCSSINQFLPIIKDDVVMTFLPLSYSFGLSILHTHLAMGANIVLQSDSPMSADFWHNFEHYKVTSFYGVPLSYQLLNRLGLEKMPLGNVRYMAQAGGKLLARDWQLLSDYTHNNNIDFFVMYGQTEATARIAYLPAEYFSRQIGFIGKEIPGVELQLLDSEGERVEQFDSQGELCVRGSNIFGGYSETLVELSYFENIPLLHTGDIAIQSPSGLYQIVGRSKRICKIAGRRINLDELQSWLDALCQFEVVCVGSEDEIVVYSEQPIEAEVIKQLATKLKCHSRLIQTIVLEAIPRLSNSKVDYHALKQ</sequence>
<comment type="similarity">
    <text evidence="1">Belongs to the ATP-dependent AMP-binding enzyme family.</text>
</comment>
<comment type="caution">
    <text evidence="4">The sequence shown here is derived from an EMBL/GenBank/DDBJ whole genome shotgun (WGS) entry which is preliminary data.</text>
</comment>
<dbReference type="EMBL" id="QYSE01000003">
    <property type="protein sequence ID" value="RJF34606.1"/>
    <property type="molecule type" value="Genomic_DNA"/>
</dbReference>
<dbReference type="RefSeq" id="WP_119853505.1">
    <property type="nucleotide sequence ID" value="NZ_QYSE01000003.1"/>
</dbReference>
<accession>A0A3A3EHH9</accession>